<sequence>MATAAGEASAAGTMPPVQGNWSEIVSQKEVELNALRERHVAELEERLKSKEAAMASIEEAHDRLREDFKYNLEVLEERDRDLKEYDEVLAREVRKGQDRSKMIDETRAVIDRLQRELQSERQARSEEQGLHKQRLFELKEDAENAKFGGEEALLRQREAFERRRRELERECEELRGEAEARDRALRGDRDAAVQRLESELRLQRQEAAHESSKLRERSEALEAEVSRRKAEEEEREKALAEATERAAEAERVARSVTIEFEEWKLDRETCSADLQRRLDVALRNHQAEANAHKAAQTAISSELRDLQAAGERLEAAYARRVDQEHSGLIAERDSYKVRAEAAEERCASLEGELEEERRGGEAEREMVGERVGRLERERNEAVRNLTGTRSEITAKYQAEIRVLREELWSKNEEVSALRAKETIARGALDDRRGDINSYKEQLASSLERERELKRSLRAMELKAELDLEKTEASVSATNENVVRQLTQDKDTSSERIRQFEERVRGLEAELEKERSRAEEAAAAEAAGAAMAASKEEPAGVAQRASGQGADAVWSPDSSLLGGLIPNIGEISPAVSLERTPGRADPLSQAKIKELDLENNRLRDVISALRQEMESVEGQADAASGPQRVAALEAELAASDADYQRSRDHVRILQERGAGEAGVAVGAELEFLRAQQARILEENRSMRRLRILPGAEAAEVAAAAPPPVDPNAESYGQERLLVYSKLCDMRAELGAAGPGGAETLAAEGMVAALAQEVGDLVKKVRRRLGARTTKLRRTEEERDRILDLNNALRSSMAKAEAASAPAAAAIPSLPDRGTDERLQETNEKLSYVQSSLVDLTRQSEELVRYQREAQAQAALERPAGARSQGAPPAKSRQRQQRPRSAAGTSAEVAAPSKAPGGLQLRGNRAPSSTASRGAAANQGTASQRAKLQAIALKRQRREAREREEQQRPQIRNYNIRDDRRAAEESAAAAAAAKKPEEERVRGG</sequence>
<keyword evidence="4" id="KW-1185">Reference proteome</keyword>
<feature type="coiled-coil region" evidence="1">
    <location>
        <begin position="482"/>
        <end position="523"/>
    </location>
</feature>
<proteinExistence type="predicted"/>
<feature type="compositionally biased region" description="Basic and acidic residues" evidence="2">
    <location>
        <begin position="976"/>
        <end position="986"/>
    </location>
</feature>
<feature type="coiled-coil region" evidence="1">
    <location>
        <begin position="33"/>
        <end position="67"/>
    </location>
</feature>
<feature type="compositionally biased region" description="Basic and acidic residues" evidence="2">
    <location>
        <begin position="957"/>
        <end position="966"/>
    </location>
</feature>
<feature type="compositionally biased region" description="Low complexity" evidence="2">
    <location>
        <begin position="856"/>
        <end position="873"/>
    </location>
</feature>
<feature type="compositionally biased region" description="Polar residues" evidence="2">
    <location>
        <begin position="908"/>
        <end position="928"/>
    </location>
</feature>
<dbReference type="Proteomes" id="UP001472866">
    <property type="component" value="Chromosome 06"/>
</dbReference>
<evidence type="ECO:0000313" key="3">
    <source>
        <dbReference type="EMBL" id="WZN62515.1"/>
    </source>
</evidence>
<feature type="region of interest" description="Disordered" evidence="2">
    <location>
        <begin position="202"/>
        <end position="246"/>
    </location>
</feature>
<name>A0AAX4P834_9CHLO</name>
<dbReference type="GO" id="GO:0005876">
    <property type="term" value="C:spindle microtubule"/>
    <property type="evidence" value="ECO:0007669"/>
    <property type="project" value="TreeGrafter"/>
</dbReference>
<feature type="region of interest" description="Disordered" evidence="2">
    <location>
        <begin position="856"/>
        <end position="986"/>
    </location>
</feature>
<feature type="region of interest" description="Disordered" evidence="2">
    <location>
        <begin position="527"/>
        <end position="552"/>
    </location>
</feature>
<evidence type="ECO:0000256" key="2">
    <source>
        <dbReference type="SAM" id="MobiDB-lite"/>
    </source>
</evidence>
<feature type="region of interest" description="Disordered" evidence="2">
    <location>
        <begin position="1"/>
        <end position="22"/>
    </location>
</feature>
<dbReference type="PANTHER" id="PTHR46725">
    <property type="entry name" value="COILED-COIL DOMAIN-CONTAINING PROTEIN 57"/>
    <property type="match status" value="1"/>
</dbReference>
<feature type="compositionally biased region" description="Low complexity" evidence="2">
    <location>
        <begin position="1"/>
        <end position="13"/>
    </location>
</feature>
<organism evidence="3 4">
    <name type="scientific">Chloropicon roscoffensis</name>
    <dbReference type="NCBI Taxonomy" id="1461544"/>
    <lineage>
        <taxon>Eukaryota</taxon>
        <taxon>Viridiplantae</taxon>
        <taxon>Chlorophyta</taxon>
        <taxon>Chloropicophyceae</taxon>
        <taxon>Chloropicales</taxon>
        <taxon>Chloropicaceae</taxon>
        <taxon>Chloropicon</taxon>
    </lineage>
</organism>
<accession>A0AAX4P834</accession>
<feature type="compositionally biased region" description="Low complexity" evidence="2">
    <location>
        <begin position="798"/>
        <end position="808"/>
    </location>
</feature>
<evidence type="ECO:0000256" key="1">
    <source>
        <dbReference type="SAM" id="Coils"/>
    </source>
</evidence>
<gene>
    <name evidence="3" type="ORF">HKI87_06g40520</name>
</gene>
<dbReference type="GO" id="GO:0045931">
    <property type="term" value="P:positive regulation of mitotic cell cycle"/>
    <property type="evidence" value="ECO:0007669"/>
    <property type="project" value="TreeGrafter"/>
</dbReference>
<feature type="coiled-coil region" evidence="1">
    <location>
        <begin position="400"/>
        <end position="455"/>
    </location>
</feature>
<feature type="coiled-coil region" evidence="1">
    <location>
        <begin position="591"/>
        <end position="618"/>
    </location>
</feature>
<dbReference type="GO" id="GO:0060271">
    <property type="term" value="P:cilium assembly"/>
    <property type="evidence" value="ECO:0007669"/>
    <property type="project" value="TreeGrafter"/>
</dbReference>
<dbReference type="PANTHER" id="PTHR46725:SF1">
    <property type="entry name" value="COILED-COIL DOMAIN-CONTAINING PROTEIN 57"/>
    <property type="match status" value="1"/>
</dbReference>
<feature type="region of interest" description="Disordered" evidence="2">
    <location>
        <begin position="798"/>
        <end position="820"/>
    </location>
</feature>
<keyword evidence="1" id="KW-0175">Coiled coil</keyword>
<reference evidence="3 4" key="1">
    <citation type="submission" date="2024-03" db="EMBL/GenBank/DDBJ databases">
        <title>Complete genome sequence of the green alga Chloropicon roscoffensis RCC1871.</title>
        <authorList>
            <person name="Lemieux C."/>
            <person name="Pombert J.-F."/>
            <person name="Otis C."/>
            <person name="Turmel M."/>
        </authorList>
    </citation>
    <scope>NUCLEOTIDE SEQUENCE [LARGE SCALE GENOMIC DNA]</scope>
    <source>
        <strain evidence="3 4">RCC1871</strain>
    </source>
</reference>
<evidence type="ECO:0000313" key="4">
    <source>
        <dbReference type="Proteomes" id="UP001472866"/>
    </source>
</evidence>
<dbReference type="EMBL" id="CP151506">
    <property type="protein sequence ID" value="WZN62515.1"/>
    <property type="molecule type" value="Genomic_DNA"/>
</dbReference>
<dbReference type="GO" id="GO:0007020">
    <property type="term" value="P:microtubule nucleation"/>
    <property type="evidence" value="ECO:0007669"/>
    <property type="project" value="TreeGrafter"/>
</dbReference>
<dbReference type="InterPro" id="IPR042481">
    <property type="entry name" value="CCDC57"/>
</dbReference>
<protein>
    <submittedName>
        <fullName evidence="3">Uncharacterized protein</fullName>
    </submittedName>
</protein>
<dbReference type="AlphaFoldDB" id="A0AAX4P834"/>
<feature type="coiled-coil region" evidence="1">
    <location>
        <begin position="332"/>
        <end position="359"/>
    </location>
</feature>